<evidence type="ECO:0000259" key="2">
    <source>
        <dbReference type="Pfam" id="PF05257"/>
    </source>
</evidence>
<dbReference type="RefSeq" id="WP_141637366.1">
    <property type="nucleotide sequence ID" value="NZ_VIGB01000003.1"/>
</dbReference>
<dbReference type="Pfam" id="PF05257">
    <property type="entry name" value="CHAP"/>
    <property type="match status" value="1"/>
</dbReference>
<organism evidence="3 4">
    <name type="scientific">Kitasatospora acidiphila</name>
    <dbReference type="NCBI Taxonomy" id="2567942"/>
    <lineage>
        <taxon>Bacteria</taxon>
        <taxon>Bacillati</taxon>
        <taxon>Actinomycetota</taxon>
        <taxon>Actinomycetes</taxon>
        <taxon>Kitasatosporales</taxon>
        <taxon>Streptomycetaceae</taxon>
        <taxon>Kitasatospora</taxon>
    </lineage>
</organism>
<feature type="domain" description="Peptidase C51" evidence="2">
    <location>
        <begin position="349"/>
        <end position="430"/>
    </location>
</feature>
<dbReference type="Gene3D" id="3.90.1720.10">
    <property type="entry name" value="endopeptidase domain like (from Nostoc punctiforme)"/>
    <property type="match status" value="1"/>
</dbReference>
<protein>
    <submittedName>
        <fullName evidence="3">CHAP domain-containing protein</fullName>
    </submittedName>
</protein>
<sequence length="802" mass="86194">MRTPIRLRSAFRRRTAQSCLLAVSASVLTVLGAAPAAHATGTPFPATDTLDGRIAKDLSDHAYPNRYPAGSSVNIVCQDTGPATYGGSNIWDYTADGLWVVDYYIKTGYSGFDPNIPRCDENNSPALQQPGAHAFPATATLDGRSTKDLNDHAYPNKYAQGSMVSIVCQDTGPDAYGSNIWDYTSDGLWVTDTYIKTGSSGFVSTLPRCADGGTPAAPGGRQFLVGATLDGRSTKDLNDHAYPNKYAQGSMVTITCQESGPDAYGSTVWDKTSDNLWVTDKYVKTGYTGFTPDLPNCGGDTGTPPPSTPDPGTVRGKIVAALQSQVGVYPEHDRDNCEPYYTDFGTPYHCGEPWCAYFASWAWRQAGVWGANFGGSNQFYYWAAPKGLLRDFNHIKPGDAVIYGSLDNSVHIGVVETVLSDGRIGTIEGNWGDGVVRKSPFDPRNTGGEPIYAIVSPIHDEDGETALPDLPHTGNVFPATATLDGRSVKDLNNHDFPDKYPAGSMVSVKCQDTGPDAYGSNIWDYTYDNLWVPDYYVKTGYSGMDPDVPQCGSEPSPPTSTTPPQTFVNPAYTEALNKYTGFHSGLYAQAILQTVGGGTDDDLVLIRAYIHGGDFWSDKIKDRDGPSADLDAPYRVAMLWEPKSGLVGLTASPSCPGGVCKSALTIKPMPLGFTPVSECEGGFHPTCMTDFNNNLIAVGGSNGHVHIQYQFANAEESIPFGGTFFGTGAIDGNMDLTQGTNGAGYDVSMMADQFPSYEIIQIPHYNTTGQAETHLKFTREQKTLKYLCTSCYGQTGDLTPAS</sequence>
<keyword evidence="4" id="KW-1185">Reference proteome</keyword>
<dbReference type="InterPro" id="IPR038765">
    <property type="entry name" value="Papain-like_cys_pep_sf"/>
</dbReference>
<dbReference type="AlphaFoldDB" id="A0A540WD45"/>
<feature type="signal peptide" evidence="1">
    <location>
        <begin position="1"/>
        <end position="39"/>
    </location>
</feature>
<dbReference type="SUPFAM" id="SSF54001">
    <property type="entry name" value="Cysteine proteinases"/>
    <property type="match status" value="1"/>
</dbReference>
<feature type="chain" id="PRO_5021936870" evidence="1">
    <location>
        <begin position="40"/>
        <end position="802"/>
    </location>
</feature>
<accession>A0A540WD45</accession>
<name>A0A540WD45_9ACTN</name>
<dbReference type="EMBL" id="VIGB01000003">
    <property type="protein sequence ID" value="TQF06961.1"/>
    <property type="molecule type" value="Genomic_DNA"/>
</dbReference>
<dbReference type="OrthoDB" id="4305308at2"/>
<dbReference type="InterPro" id="IPR007921">
    <property type="entry name" value="CHAP_dom"/>
</dbReference>
<dbReference type="Proteomes" id="UP000319103">
    <property type="component" value="Unassembled WGS sequence"/>
</dbReference>
<comment type="caution">
    <text evidence="3">The sequence shown here is derived from an EMBL/GenBank/DDBJ whole genome shotgun (WGS) entry which is preliminary data.</text>
</comment>
<evidence type="ECO:0000313" key="4">
    <source>
        <dbReference type="Proteomes" id="UP000319103"/>
    </source>
</evidence>
<gene>
    <name evidence="3" type="ORF">E6W39_38225</name>
</gene>
<evidence type="ECO:0000313" key="3">
    <source>
        <dbReference type="EMBL" id="TQF06961.1"/>
    </source>
</evidence>
<keyword evidence="1" id="KW-0732">Signal</keyword>
<reference evidence="3 4" key="1">
    <citation type="submission" date="2019-06" db="EMBL/GenBank/DDBJ databases">
        <title>Description of Kitasatospora acidophila sp. nov. isolated from pine grove soil, and reclassification of Streptomyces novaecaesareae to Kitasatospora novaeceasareae comb. nov.</title>
        <authorList>
            <person name="Kim M.J."/>
        </authorList>
    </citation>
    <scope>NUCLEOTIDE SEQUENCE [LARGE SCALE GENOMIC DNA]</scope>
    <source>
        <strain evidence="3 4">MMS16-CNU292</strain>
    </source>
</reference>
<proteinExistence type="predicted"/>
<evidence type="ECO:0000256" key="1">
    <source>
        <dbReference type="SAM" id="SignalP"/>
    </source>
</evidence>